<evidence type="ECO:0000259" key="3">
    <source>
        <dbReference type="Pfam" id="PF13472"/>
    </source>
</evidence>
<dbReference type="InterPro" id="IPR013830">
    <property type="entry name" value="SGNH_hydro"/>
</dbReference>
<dbReference type="EMBL" id="BAAATA010000068">
    <property type="protein sequence ID" value="GAA2512525.1"/>
    <property type="molecule type" value="Genomic_DNA"/>
</dbReference>
<accession>A0ABN3N1L6</accession>
<feature type="region of interest" description="Disordered" evidence="1">
    <location>
        <begin position="112"/>
        <end position="154"/>
    </location>
</feature>
<feature type="signal peptide" evidence="2">
    <location>
        <begin position="1"/>
        <end position="39"/>
    </location>
</feature>
<gene>
    <name evidence="4" type="ORF">GCM10010406_55620</name>
</gene>
<dbReference type="Pfam" id="PF13472">
    <property type="entry name" value="Lipase_GDSL_2"/>
    <property type="match status" value="1"/>
</dbReference>
<dbReference type="Proteomes" id="UP001501358">
    <property type="component" value="Unassembled WGS sequence"/>
</dbReference>
<dbReference type="PANTHER" id="PTHR43784:SF2">
    <property type="entry name" value="GDSL-LIKE LIPASE_ACYLHYDROLASE, PUTATIVE (AFU_ORTHOLOGUE AFUA_2G00820)-RELATED"/>
    <property type="match status" value="1"/>
</dbReference>
<sequence length="647" mass="66002">MSSSRPDPTAKGTKGRKALTTVLAAALLTAAPVSATATASPGPARGASPGSGAAPTPADPSPLPLHRLFDNTGTAPDGPVPPGHGGLDGVGNALSRDDLAAAGWAPGSRLTLDGTPLTWPDSRPGQPDNVVADGQAVRPDGHADGHADGRGDGRGEALSFLVTATGGTAGGTGAVRYRDGSRSTFALTSPDWRSGPLGSKIIALPHVNGPDGRREEAARLYTVTVPLDPGRPVDSVVLPRDRDGAGKGADLHVFALSVREPAKGWTGTWAASTGGYTTVGPWRDQTLRLAVRATGGGPRARIRLGNAFAARAVEIGGATVALRGDGAAAEGRPVPLTFGGGERGVRVPAGGQVVSDPAPFAVPAGAQLLVSIHLPGPVEAAPVHAHALRTSWISPPGSGDRTADTGAKAFTGTLKTWPFLTGVDVSSPSPRSARGSGAGAVVTLGDSITDGVGSTADADNRWPDVLSRRLLEADRPPVRSVLNHGISANRIVTDRYPGDGVSRITGGVSAQNRLERDVLSQPGVRTVVVFEGINDLRAGTSPEEVAAGLRAVAERARARGLRVVVATVAPCGGYPDCSAQVEARRQTLNAFIRSDRGLFDGVADFDAVLRDPAAPHRLLPAYDSGDHLHPGDAGLTALGESFDLRLL</sequence>
<comment type="caution">
    <text evidence="4">The sequence shown here is derived from an EMBL/GenBank/DDBJ whole genome shotgun (WGS) entry which is preliminary data.</text>
</comment>
<feature type="chain" id="PRO_5047516320" description="SGNH hydrolase-type esterase domain-containing protein" evidence="2">
    <location>
        <begin position="40"/>
        <end position="647"/>
    </location>
</feature>
<keyword evidence="2" id="KW-0732">Signal</keyword>
<dbReference type="SUPFAM" id="SSF52266">
    <property type="entry name" value="SGNH hydrolase"/>
    <property type="match status" value="1"/>
</dbReference>
<reference evidence="4 5" key="1">
    <citation type="journal article" date="2019" name="Int. J. Syst. Evol. Microbiol.">
        <title>The Global Catalogue of Microorganisms (GCM) 10K type strain sequencing project: providing services to taxonomists for standard genome sequencing and annotation.</title>
        <authorList>
            <consortium name="The Broad Institute Genomics Platform"/>
            <consortium name="The Broad Institute Genome Sequencing Center for Infectious Disease"/>
            <person name="Wu L."/>
            <person name="Ma J."/>
        </authorList>
    </citation>
    <scope>NUCLEOTIDE SEQUENCE [LARGE SCALE GENOMIC DNA]</scope>
    <source>
        <strain evidence="4 5">JCM 6307</strain>
    </source>
</reference>
<feature type="compositionally biased region" description="Low complexity" evidence="1">
    <location>
        <begin position="34"/>
        <end position="56"/>
    </location>
</feature>
<proteinExistence type="predicted"/>
<feature type="domain" description="SGNH hydrolase-type esterase" evidence="3">
    <location>
        <begin position="444"/>
        <end position="634"/>
    </location>
</feature>
<keyword evidence="5" id="KW-1185">Reference proteome</keyword>
<feature type="compositionally biased region" description="Basic and acidic residues" evidence="1">
    <location>
        <begin position="139"/>
        <end position="154"/>
    </location>
</feature>
<dbReference type="Gene3D" id="3.40.50.1110">
    <property type="entry name" value="SGNH hydrolase"/>
    <property type="match status" value="1"/>
</dbReference>
<dbReference type="InterPro" id="IPR053140">
    <property type="entry name" value="GDSL_Rv0518-like"/>
</dbReference>
<feature type="region of interest" description="Disordered" evidence="1">
    <location>
        <begin position="34"/>
        <end position="92"/>
    </location>
</feature>
<dbReference type="PANTHER" id="PTHR43784">
    <property type="entry name" value="GDSL-LIKE LIPASE/ACYLHYDROLASE, PUTATIVE (AFU_ORTHOLOGUE AFUA_2G00820)-RELATED"/>
    <property type="match status" value="1"/>
</dbReference>
<protein>
    <recommendedName>
        <fullName evidence="3">SGNH hydrolase-type esterase domain-containing protein</fullName>
    </recommendedName>
</protein>
<evidence type="ECO:0000313" key="5">
    <source>
        <dbReference type="Proteomes" id="UP001501358"/>
    </source>
</evidence>
<evidence type="ECO:0000256" key="1">
    <source>
        <dbReference type="SAM" id="MobiDB-lite"/>
    </source>
</evidence>
<organism evidence="4 5">
    <name type="scientific">Streptomyces thermolineatus</name>
    <dbReference type="NCBI Taxonomy" id="44033"/>
    <lineage>
        <taxon>Bacteria</taxon>
        <taxon>Bacillati</taxon>
        <taxon>Actinomycetota</taxon>
        <taxon>Actinomycetes</taxon>
        <taxon>Kitasatosporales</taxon>
        <taxon>Streptomycetaceae</taxon>
        <taxon>Streptomyces</taxon>
    </lineage>
</organism>
<evidence type="ECO:0000313" key="4">
    <source>
        <dbReference type="EMBL" id="GAA2512525.1"/>
    </source>
</evidence>
<dbReference type="InterPro" id="IPR036514">
    <property type="entry name" value="SGNH_hydro_sf"/>
</dbReference>
<evidence type="ECO:0000256" key="2">
    <source>
        <dbReference type="SAM" id="SignalP"/>
    </source>
</evidence>
<name>A0ABN3N1L6_9ACTN</name>